<sequence>MIRKVEKKDKDLFLTLGQEFYSSDAVLHKIAAEHFKATFDAAAEGSPYLGLFIIEQDGQTAGYVLVSLTWSNEAGGLTVWIEEIYIRAAFQGQGLGSKTLDAIQKEYDQAVRFRLEITPQNQGAARLYRRMGYQPLDYLQMVLDK</sequence>
<dbReference type="Proteomes" id="UP000806542">
    <property type="component" value="Unassembled WGS sequence"/>
</dbReference>
<keyword evidence="1" id="KW-0808">Transferase</keyword>
<dbReference type="InterPro" id="IPR016181">
    <property type="entry name" value="Acyl_CoA_acyltransferase"/>
</dbReference>
<dbReference type="Gene3D" id="3.40.630.30">
    <property type="match status" value="1"/>
</dbReference>
<dbReference type="RefSeq" id="WP_226391783.1">
    <property type="nucleotide sequence ID" value="NZ_JADCKB010000002.1"/>
</dbReference>
<name>A0A9D5R7U5_9FIRM</name>
<evidence type="ECO:0000313" key="5">
    <source>
        <dbReference type="Proteomes" id="UP000806542"/>
    </source>
</evidence>
<keyword evidence="5" id="KW-1185">Reference proteome</keyword>
<proteinExistence type="predicted"/>
<evidence type="ECO:0000313" key="4">
    <source>
        <dbReference type="EMBL" id="MBE5039220.1"/>
    </source>
</evidence>
<dbReference type="AlphaFoldDB" id="A0A9D5R7U5"/>
<dbReference type="CDD" id="cd04301">
    <property type="entry name" value="NAT_SF"/>
    <property type="match status" value="1"/>
</dbReference>
<organism evidence="4 5">
    <name type="scientific">Ructibacterium gallinarum</name>
    <dbReference type="NCBI Taxonomy" id="2779355"/>
    <lineage>
        <taxon>Bacteria</taxon>
        <taxon>Bacillati</taxon>
        <taxon>Bacillota</taxon>
        <taxon>Clostridia</taxon>
        <taxon>Eubacteriales</taxon>
        <taxon>Oscillospiraceae</taxon>
        <taxon>Ructibacterium</taxon>
    </lineage>
</organism>
<dbReference type="InterPro" id="IPR050680">
    <property type="entry name" value="YpeA/RimI_acetyltransf"/>
</dbReference>
<reference evidence="4" key="1">
    <citation type="submission" date="2020-10" db="EMBL/GenBank/DDBJ databases">
        <title>ChiBAC.</title>
        <authorList>
            <person name="Zenner C."/>
            <person name="Hitch T.C.A."/>
            <person name="Clavel T."/>
        </authorList>
    </citation>
    <scope>NUCLEOTIDE SEQUENCE</scope>
    <source>
        <strain evidence="4">DSM 107454</strain>
    </source>
</reference>
<dbReference type="InterPro" id="IPR000182">
    <property type="entry name" value="GNAT_dom"/>
</dbReference>
<evidence type="ECO:0000256" key="1">
    <source>
        <dbReference type="ARBA" id="ARBA00022679"/>
    </source>
</evidence>
<evidence type="ECO:0000259" key="3">
    <source>
        <dbReference type="PROSITE" id="PS51186"/>
    </source>
</evidence>
<feature type="domain" description="N-acetyltransferase" evidence="3">
    <location>
        <begin position="1"/>
        <end position="145"/>
    </location>
</feature>
<dbReference type="GO" id="GO:0016747">
    <property type="term" value="F:acyltransferase activity, transferring groups other than amino-acyl groups"/>
    <property type="evidence" value="ECO:0007669"/>
    <property type="project" value="InterPro"/>
</dbReference>
<dbReference type="PROSITE" id="PS51186">
    <property type="entry name" value="GNAT"/>
    <property type="match status" value="1"/>
</dbReference>
<comment type="caution">
    <text evidence="4">The sequence shown here is derived from an EMBL/GenBank/DDBJ whole genome shotgun (WGS) entry which is preliminary data.</text>
</comment>
<evidence type="ECO:0000256" key="2">
    <source>
        <dbReference type="ARBA" id="ARBA00023315"/>
    </source>
</evidence>
<gene>
    <name evidence="4" type="ORF">INF28_01885</name>
</gene>
<dbReference type="SUPFAM" id="SSF55729">
    <property type="entry name" value="Acyl-CoA N-acyltransferases (Nat)"/>
    <property type="match status" value="1"/>
</dbReference>
<dbReference type="Pfam" id="PF00583">
    <property type="entry name" value="Acetyltransf_1"/>
    <property type="match status" value="1"/>
</dbReference>
<keyword evidence="2" id="KW-0012">Acyltransferase</keyword>
<dbReference type="EMBL" id="JADCKB010000002">
    <property type="protein sequence ID" value="MBE5039220.1"/>
    <property type="molecule type" value="Genomic_DNA"/>
</dbReference>
<dbReference type="PANTHER" id="PTHR43420">
    <property type="entry name" value="ACETYLTRANSFERASE"/>
    <property type="match status" value="1"/>
</dbReference>
<accession>A0A9D5R7U5</accession>
<protein>
    <submittedName>
        <fullName evidence="4">GNAT family N-acetyltransferase</fullName>
    </submittedName>
</protein>